<dbReference type="GO" id="GO:0005737">
    <property type="term" value="C:cytoplasm"/>
    <property type="evidence" value="ECO:0007669"/>
    <property type="project" value="TreeGrafter"/>
</dbReference>
<dbReference type="EMBL" id="BTFZ01000001">
    <property type="protein sequence ID" value="GMM33291.1"/>
    <property type="molecule type" value="Genomic_DNA"/>
</dbReference>
<dbReference type="GO" id="GO:0046872">
    <property type="term" value="F:metal ion binding"/>
    <property type="evidence" value="ECO:0007669"/>
    <property type="project" value="UniProtKB-KW"/>
</dbReference>
<comment type="caution">
    <text evidence="8">The sequence shown here is derived from an EMBL/GenBank/DDBJ whole genome shotgun (WGS) entry which is preliminary data.</text>
</comment>
<dbReference type="GeneID" id="90071270"/>
<proteinExistence type="inferred from homology"/>
<dbReference type="FunFam" id="3.60.130.10:FF:000008">
    <property type="entry name" value="Alpha-ketoglutarate-dependent taurine dioxygenase"/>
    <property type="match status" value="1"/>
</dbReference>
<protein>
    <submittedName>
        <fullName evidence="8">Sulfonate dioxygenase</fullName>
    </submittedName>
</protein>
<evidence type="ECO:0000256" key="3">
    <source>
        <dbReference type="ARBA" id="ARBA00022723"/>
    </source>
</evidence>
<name>A0AAV5QEY1_9ASCO</name>
<gene>
    <name evidence="8" type="ORF">DASC09_006160</name>
</gene>
<keyword evidence="6" id="KW-0408">Iron</keyword>
<comment type="similarity">
    <text evidence="2">Belongs to the TfdA dioxygenase family.</text>
</comment>
<dbReference type="GO" id="GO:0016706">
    <property type="term" value="F:2-oxoglutarate-dependent dioxygenase activity"/>
    <property type="evidence" value="ECO:0007669"/>
    <property type="project" value="TreeGrafter"/>
</dbReference>
<evidence type="ECO:0000256" key="4">
    <source>
        <dbReference type="ARBA" id="ARBA00022964"/>
    </source>
</evidence>
<keyword evidence="3" id="KW-0479">Metal-binding</keyword>
<evidence type="ECO:0000256" key="5">
    <source>
        <dbReference type="ARBA" id="ARBA00023002"/>
    </source>
</evidence>
<dbReference type="RefSeq" id="XP_064850291.1">
    <property type="nucleotide sequence ID" value="XM_064994219.1"/>
</dbReference>
<keyword evidence="4 8" id="KW-0223">Dioxygenase</keyword>
<comment type="cofactor">
    <cofactor evidence="1">
        <name>Fe(2+)</name>
        <dbReference type="ChEBI" id="CHEBI:29033"/>
    </cofactor>
</comment>
<dbReference type="Pfam" id="PF02668">
    <property type="entry name" value="TauD"/>
    <property type="match status" value="1"/>
</dbReference>
<organism evidence="8 9">
    <name type="scientific">Saccharomycopsis crataegensis</name>
    <dbReference type="NCBI Taxonomy" id="43959"/>
    <lineage>
        <taxon>Eukaryota</taxon>
        <taxon>Fungi</taxon>
        <taxon>Dikarya</taxon>
        <taxon>Ascomycota</taxon>
        <taxon>Saccharomycotina</taxon>
        <taxon>Saccharomycetes</taxon>
        <taxon>Saccharomycopsidaceae</taxon>
        <taxon>Saccharomycopsis</taxon>
    </lineage>
</organism>
<dbReference type="SUPFAM" id="SSF51197">
    <property type="entry name" value="Clavaminate synthase-like"/>
    <property type="match status" value="1"/>
</dbReference>
<dbReference type="PANTHER" id="PTHR30468:SF9">
    <property type="entry name" value="ALPHA-KETOGLUTARATE-DEPENDENT TAURINE DIOXYGENASE (AFU_ORTHOLOGUE AFUA_3G01010)"/>
    <property type="match status" value="1"/>
</dbReference>
<dbReference type="Gene3D" id="3.60.130.10">
    <property type="entry name" value="Clavaminate synthase-like"/>
    <property type="match status" value="1"/>
</dbReference>
<evidence type="ECO:0000313" key="9">
    <source>
        <dbReference type="Proteomes" id="UP001360560"/>
    </source>
</evidence>
<sequence>MSTITLTGSATSAKHDTPIEEQIRNLIIETKSGVKDTPGLSEANVYGPDPEGLKLLPESARKRFAESGIDISKGYPERPNKSDVPVYVDEAYQVRNQDYPYVERAKNADPEKKALFSAATEVKHLTRSIGTEIVGLQLEDLTDQQKDELALLVAERCVVFFRDQKLTPQKQLELGRYWGQVEEHPQTPHVPGYPGITSIWVDYRRKKGLNLTFENNNWVGFNRSFGSGGGNQVWHTDLVHEHQPAGITHLHNDTIPEVGGDTCWLNGYAAYDKLSPELRKFLDGKQAIYHSAHAYIDRNDPFSGPKNVERAHPLIRTHPATGWKSLFVNRGMTRRIVGLNPVESDLILNFLFDLCEKNYDIQCRFNWKPSKPGYGTSAIWDNRVSQHKVVWDHEGTEPRHGTRVTSLAEVPYFDKNSKTQREALGLPINNTFN</sequence>
<evidence type="ECO:0000256" key="6">
    <source>
        <dbReference type="ARBA" id="ARBA00023004"/>
    </source>
</evidence>
<keyword evidence="9" id="KW-1185">Reference proteome</keyword>
<dbReference type="Proteomes" id="UP001360560">
    <property type="component" value="Unassembled WGS sequence"/>
</dbReference>
<dbReference type="InterPro" id="IPR042098">
    <property type="entry name" value="TauD-like_sf"/>
</dbReference>
<dbReference type="InterPro" id="IPR051323">
    <property type="entry name" value="AtsK-like"/>
</dbReference>
<evidence type="ECO:0000256" key="2">
    <source>
        <dbReference type="ARBA" id="ARBA00005896"/>
    </source>
</evidence>
<evidence type="ECO:0000256" key="1">
    <source>
        <dbReference type="ARBA" id="ARBA00001954"/>
    </source>
</evidence>
<feature type="domain" description="TauD/TfdA-like" evidence="7">
    <location>
        <begin position="121"/>
        <end position="405"/>
    </location>
</feature>
<dbReference type="InterPro" id="IPR003819">
    <property type="entry name" value="TauD/TfdA-like"/>
</dbReference>
<dbReference type="AlphaFoldDB" id="A0AAV5QEY1"/>
<evidence type="ECO:0000313" key="8">
    <source>
        <dbReference type="EMBL" id="GMM33291.1"/>
    </source>
</evidence>
<keyword evidence="5" id="KW-0560">Oxidoreductase</keyword>
<dbReference type="PANTHER" id="PTHR30468">
    <property type="entry name" value="ALPHA-KETOGLUTARATE-DEPENDENT SULFONATE DIOXYGENASE"/>
    <property type="match status" value="1"/>
</dbReference>
<reference evidence="8 9" key="1">
    <citation type="journal article" date="2023" name="Elife">
        <title>Identification of key yeast species and microbe-microbe interactions impacting larval growth of Drosophila in the wild.</title>
        <authorList>
            <person name="Mure A."/>
            <person name="Sugiura Y."/>
            <person name="Maeda R."/>
            <person name="Honda K."/>
            <person name="Sakurai N."/>
            <person name="Takahashi Y."/>
            <person name="Watada M."/>
            <person name="Katoh T."/>
            <person name="Gotoh A."/>
            <person name="Gotoh Y."/>
            <person name="Taniguchi I."/>
            <person name="Nakamura K."/>
            <person name="Hayashi T."/>
            <person name="Katayama T."/>
            <person name="Uemura T."/>
            <person name="Hattori Y."/>
        </authorList>
    </citation>
    <scope>NUCLEOTIDE SEQUENCE [LARGE SCALE GENOMIC DNA]</scope>
    <source>
        <strain evidence="8 9">SC-9</strain>
    </source>
</reference>
<accession>A0AAV5QEY1</accession>
<evidence type="ECO:0000259" key="7">
    <source>
        <dbReference type="Pfam" id="PF02668"/>
    </source>
</evidence>